<gene>
    <name evidence="1" type="ORF">EYF80_033545</name>
</gene>
<accession>A0A4Z2GU60</accession>
<proteinExistence type="predicted"/>
<evidence type="ECO:0000313" key="1">
    <source>
        <dbReference type="EMBL" id="TNN56252.1"/>
    </source>
</evidence>
<protein>
    <submittedName>
        <fullName evidence="1">Uncharacterized protein</fullName>
    </submittedName>
</protein>
<comment type="caution">
    <text evidence="1">The sequence shown here is derived from an EMBL/GenBank/DDBJ whole genome shotgun (WGS) entry which is preliminary data.</text>
</comment>
<sequence>MCDSADKWRMKGCCVGEFGRRSCCQIGFVDSAFQVQLRAPGSTCPANKETSINRQHFFNRRQAYYGQPATPRPARNGISSPVNLRAFVSCLRGCDSTRSRGRASR</sequence>
<reference evidence="1 2" key="1">
    <citation type="submission" date="2019-03" db="EMBL/GenBank/DDBJ databases">
        <title>First draft genome of Liparis tanakae, snailfish: a comprehensive survey of snailfish specific genes.</title>
        <authorList>
            <person name="Kim W."/>
            <person name="Song I."/>
            <person name="Jeong J.-H."/>
            <person name="Kim D."/>
            <person name="Kim S."/>
            <person name="Ryu S."/>
            <person name="Song J.Y."/>
            <person name="Lee S.K."/>
        </authorList>
    </citation>
    <scope>NUCLEOTIDE SEQUENCE [LARGE SCALE GENOMIC DNA]</scope>
    <source>
        <tissue evidence="1">Muscle</tissue>
    </source>
</reference>
<dbReference type="EMBL" id="SRLO01000433">
    <property type="protein sequence ID" value="TNN56252.1"/>
    <property type="molecule type" value="Genomic_DNA"/>
</dbReference>
<evidence type="ECO:0000313" key="2">
    <source>
        <dbReference type="Proteomes" id="UP000314294"/>
    </source>
</evidence>
<dbReference type="Proteomes" id="UP000314294">
    <property type="component" value="Unassembled WGS sequence"/>
</dbReference>
<dbReference type="AlphaFoldDB" id="A0A4Z2GU60"/>
<keyword evidence="2" id="KW-1185">Reference proteome</keyword>
<name>A0A4Z2GU60_9TELE</name>
<organism evidence="1 2">
    <name type="scientific">Liparis tanakae</name>
    <name type="common">Tanaka's snailfish</name>
    <dbReference type="NCBI Taxonomy" id="230148"/>
    <lineage>
        <taxon>Eukaryota</taxon>
        <taxon>Metazoa</taxon>
        <taxon>Chordata</taxon>
        <taxon>Craniata</taxon>
        <taxon>Vertebrata</taxon>
        <taxon>Euteleostomi</taxon>
        <taxon>Actinopterygii</taxon>
        <taxon>Neopterygii</taxon>
        <taxon>Teleostei</taxon>
        <taxon>Neoteleostei</taxon>
        <taxon>Acanthomorphata</taxon>
        <taxon>Eupercaria</taxon>
        <taxon>Perciformes</taxon>
        <taxon>Cottioidei</taxon>
        <taxon>Cottales</taxon>
        <taxon>Liparidae</taxon>
        <taxon>Liparis</taxon>
    </lineage>
</organism>